<sequence>MMEYLGLILQFAILFIGILFIGHDLDKKEIGMKNKIRWLWVLGLIFGWYFLGIVGVVIVLVGYYIWSRKIYES</sequence>
<protein>
    <recommendedName>
        <fullName evidence="4">Cardiolipin synthase N-terminal domain-containing protein</fullName>
    </recommendedName>
</protein>
<reference evidence="2 3" key="1">
    <citation type="journal article" date="2016" name="Sci. Rep.">
        <title>Metabolic traits of an uncultured archaeal lineage -MSBL1- from brine pools of the Red Sea.</title>
        <authorList>
            <person name="Mwirichia R."/>
            <person name="Alam I."/>
            <person name="Rashid M."/>
            <person name="Vinu M."/>
            <person name="Ba-Alawi W."/>
            <person name="Anthony Kamau A."/>
            <person name="Kamanda Ngugi D."/>
            <person name="Goker M."/>
            <person name="Klenk H.P."/>
            <person name="Bajic V."/>
            <person name="Stingl U."/>
        </authorList>
    </citation>
    <scope>NUCLEOTIDE SEQUENCE [LARGE SCALE GENOMIC DNA]</scope>
    <source>
        <strain evidence="2">SCGC-AAA259A05</strain>
    </source>
</reference>
<dbReference type="AlphaFoldDB" id="A0A133U6Z4"/>
<evidence type="ECO:0000256" key="1">
    <source>
        <dbReference type="SAM" id="Phobius"/>
    </source>
</evidence>
<dbReference type="Proteomes" id="UP000070163">
    <property type="component" value="Unassembled WGS sequence"/>
</dbReference>
<keyword evidence="1" id="KW-0812">Transmembrane</keyword>
<evidence type="ECO:0008006" key="4">
    <source>
        <dbReference type="Google" id="ProtNLM"/>
    </source>
</evidence>
<evidence type="ECO:0000313" key="3">
    <source>
        <dbReference type="Proteomes" id="UP000070163"/>
    </source>
</evidence>
<keyword evidence="1" id="KW-0472">Membrane</keyword>
<accession>A0A133U6Z4</accession>
<evidence type="ECO:0000313" key="2">
    <source>
        <dbReference type="EMBL" id="KXA89951.1"/>
    </source>
</evidence>
<organism evidence="2 3">
    <name type="scientific">candidate division MSBL1 archaeon SCGC-AAA259A05</name>
    <dbReference type="NCBI Taxonomy" id="1698259"/>
    <lineage>
        <taxon>Archaea</taxon>
        <taxon>Methanobacteriati</taxon>
        <taxon>Methanobacteriota</taxon>
        <taxon>candidate division MSBL1</taxon>
    </lineage>
</organism>
<keyword evidence="3" id="KW-1185">Reference proteome</keyword>
<name>A0A133U6Z4_9EURY</name>
<proteinExistence type="predicted"/>
<dbReference type="EMBL" id="LHXJ01000059">
    <property type="protein sequence ID" value="KXA89951.1"/>
    <property type="molecule type" value="Genomic_DNA"/>
</dbReference>
<keyword evidence="1" id="KW-1133">Transmembrane helix</keyword>
<gene>
    <name evidence="2" type="ORF">AKJ57_04640</name>
</gene>
<comment type="caution">
    <text evidence="2">The sequence shown here is derived from an EMBL/GenBank/DDBJ whole genome shotgun (WGS) entry which is preliminary data.</text>
</comment>
<feature type="transmembrane region" description="Helical" evidence="1">
    <location>
        <begin position="6"/>
        <end position="26"/>
    </location>
</feature>
<feature type="transmembrane region" description="Helical" evidence="1">
    <location>
        <begin position="38"/>
        <end position="66"/>
    </location>
</feature>